<protein>
    <submittedName>
        <fullName evidence="2">Uncharacterized protein</fullName>
    </submittedName>
</protein>
<accession>A0ABP0E624</accession>
<feature type="chain" id="PRO_5045391930" evidence="1">
    <location>
        <begin position="19"/>
        <end position="202"/>
    </location>
</feature>
<name>A0ABP0E624_9ASCO</name>
<organism evidence="2 3">
    <name type="scientific">[Candida] anglica</name>
    <dbReference type="NCBI Taxonomy" id="148631"/>
    <lineage>
        <taxon>Eukaryota</taxon>
        <taxon>Fungi</taxon>
        <taxon>Dikarya</taxon>
        <taxon>Ascomycota</taxon>
        <taxon>Saccharomycotina</taxon>
        <taxon>Pichiomycetes</taxon>
        <taxon>Debaryomycetaceae</taxon>
        <taxon>Kurtzmaniella</taxon>
    </lineage>
</organism>
<dbReference type="Proteomes" id="UP001497600">
    <property type="component" value="Chromosome A"/>
</dbReference>
<dbReference type="EMBL" id="OZ004253">
    <property type="protein sequence ID" value="CAK7893374.1"/>
    <property type="molecule type" value="Genomic_DNA"/>
</dbReference>
<evidence type="ECO:0000256" key="1">
    <source>
        <dbReference type="SAM" id="SignalP"/>
    </source>
</evidence>
<gene>
    <name evidence="2" type="ORF">CAAN4_A07008</name>
</gene>
<evidence type="ECO:0000313" key="3">
    <source>
        <dbReference type="Proteomes" id="UP001497600"/>
    </source>
</evidence>
<reference evidence="2 3" key="1">
    <citation type="submission" date="2024-01" db="EMBL/GenBank/DDBJ databases">
        <authorList>
            <consortium name="Genoscope - CEA"/>
            <person name="William W."/>
        </authorList>
    </citation>
    <scope>NUCLEOTIDE SEQUENCE [LARGE SCALE GENOMIC DNA]</scope>
    <source>
        <strain evidence="2 3">29B2s-10</strain>
    </source>
</reference>
<feature type="signal peptide" evidence="1">
    <location>
        <begin position="1"/>
        <end position="18"/>
    </location>
</feature>
<keyword evidence="1" id="KW-0732">Signal</keyword>
<proteinExistence type="predicted"/>
<evidence type="ECO:0000313" key="2">
    <source>
        <dbReference type="EMBL" id="CAK7893374.1"/>
    </source>
</evidence>
<sequence>MIIARVLAIFAVVSLCYGEGLTKLIGYTYVDEAASESNRNEDWSKAIITYINYDVIAKAKRDLENDVIAFDALPLITGEVKLGSSMKDYMNAYDDLVENMKRQDFVEESKIIKRAEIGQMVNCNKIREGGYWKQVLCCYKAYVWRNYTGKMRVWLNEFAHATEKKLGGFYTVFIGFMPSNLVLIAHDIKTGSSIQCRGGFIF</sequence>
<keyword evidence="3" id="KW-1185">Reference proteome</keyword>